<keyword evidence="4" id="KW-1185">Reference proteome</keyword>
<dbReference type="InterPro" id="IPR036388">
    <property type="entry name" value="WH-like_DNA-bd_sf"/>
</dbReference>
<dbReference type="InParanoid" id="B3S1V9"/>
<dbReference type="RefSeq" id="XP_002114484.1">
    <property type="nucleotide sequence ID" value="XM_002114448.1"/>
</dbReference>
<dbReference type="InterPro" id="IPR000591">
    <property type="entry name" value="DEP_dom"/>
</dbReference>
<dbReference type="Pfam" id="PF23013">
    <property type="entry name" value="IML1_N"/>
    <property type="match status" value="1"/>
</dbReference>
<dbReference type="GO" id="GO:1990130">
    <property type="term" value="C:GATOR1 complex"/>
    <property type="evidence" value="ECO:0000318"/>
    <property type="project" value="GO_Central"/>
</dbReference>
<dbReference type="GO" id="GO:0034198">
    <property type="term" value="P:cellular response to amino acid starvation"/>
    <property type="evidence" value="ECO:0000318"/>
    <property type="project" value="GO_Central"/>
</dbReference>
<feature type="domain" description="DEP" evidence="2">
    <location>
        <begin position="900"/>
        <end position="969"/>
    </location>
</feature>
<dbReference type="SMART" id="SM00049">
    <property type="entry name" value="DEP"/>
    <property type="match status" value="1"/>
</dbReference>
<dbReference type="EMBL" id="DS985247">
    <property type="protein sequence ID" value="EDV23574.1"/>
    <property type="molecule type" value="Genomic_DNA"/>
</dbReference>
<protein>
    <recommendedName>
        <fullName evidence="2">DEP domain-containing protein</fullName>
    </recommendedName>
</protein>
<dbReference type="PANTHER" id="PTHR13179">
    <property type="entry name" value="DEP DOMAIN CONTAINING PROTEIN 5"/>
    <property type="match status" value="1"/>
</dbReference>
<dbReference type="GO" id="GO:1904262">
    <property type="term" value="P:negative regulation of TORC1 signaling"/>
    <property type="evidence" value="ECO:0000318"/>
    <property type="project" value="GO_Central"/>
</dbReference>
<dbReference type="Pfam" id="PF19418">
    <property type="entry name" value="DEPDC5_CTD"/>
    <property type="match status" value="1"/>
</dbReference>
<proteinExistence type="predicted"/>
<dbReference type="InterPro" id="IPR045838">
    <property type="entry name" value="DEPDC5_CTD"/>
</dbReference>
<dbReference type="InterPro" id="IPR055213">
    <property type="entry name" value="IML1_double_psi_beta_barrel"/>
</dbReference>
<dbReference type="InterPro" id="IPR036390">
    <property type="entry name" value="WH_DNA-bd_sf"/>
</dbReference>
<feature type="compositionally biased region" description="Low complexity" evidence="1">
    <location>
        <begin position="863"/>
        <end position="872"/>
    </location>
</feature>
<dbReference type="HOGENOM" id="CLU_004411_0_0_1"/>
<dbReference type="Pfam" id="PF12257">
    <property type="entry name" value="IML1"/>
    <property type="match status" value="2"/>
</dbReference>
<dbReference type="OrthoDB" id="39497at2759"/>
<dbReference type="OMA" id="EIDETHR"/>
<feature type="region of interest" description="Disordered" evidence="1">
    <location>
        <begin position="429"/>
        <end position="461"/>
    </location>
</feature>
<evidence type="ECO:0000313" key="3">
    <source>
        <dbReference type="EMBL" id="EDV23574.1"/>
    </source>
</evidence>
<feature type="compositionally biased region" description="Basic and acidic residues" evidence="1">
    <location>
        <begin position="846"/>
        <end position="861"/>
    </location>
</feature>
<reference evidence="3 4" key="1">
    <citation type="journal article" date="2008" name="Nature">
        <title>The Trichoplax genome and the nature of placozoans.</title>
        <authorList>
            <person name="Srivastava M."/>
            <person name="Begovic E."/>
            <person name="Chapman J."/>
            <person name="Putnam N.H."/>
            <person name="Hellsten U."/>
            <person name="Kawashima T."/>
            <person name="Kuo A."/>
            <person name="Mitros T."/>
            <person name="Salamov A."/>
            <person name="Carpenter M.L."/>
            <person name="Signorovitch A.Y."/>
            <person name="Moreno M.A."/>
            <person name="Kamm K."/>
            <person name="Grimwood J."/>
            <person name="Schmutz J."/>
            <person name="Shapiro H."/>
            <person name="Grigoriev I.V."/>
            <person name="Buss L.W."/>
            <person name="Schierwater B."/>
            <person name="Dellaporta S.L."/>
            <person name="Rokhsar D.S."/>
        </authorList>
    </citation>
    <scope>NUCLEOTIDE SEQUENCE [LARGE SCALE GENOMIC DNA]</scope>
    <source>
        <strain evidence="3 4">Grell-BS-1999</strain>
    </source>
</reference>
<evidence type="ECO:0000313" key="4">
    <source>
        <dbReference type="Proteomes" id="UP000009022"/>
    </source>
</evidence>
<dbReference type="SUPFAM" id="SSF46785">
    <property type="entry name" value="Winged helix' DNA-binding domain"/>
    <property type="match status" value="1"/>
</dbReference>
<dbReference type="PANTHER" id="PTHR13179:SF8">
    <property type="entry name" value="GATOR COMPLEX PROTEIN DEPDC5"/>
    <property type="match status" value="1"/>
</dbReference>
<feature type="compositionally biased region" description="Basic and acidic residues" evidence="1">
    <location>
        <begin position="429"/>
        <end position="456"/>
    </location>
</feature>
<dbReference type="CTD" id="6755383"/>
<dbReference type="PhylomeDB" id="B3S1V9"/>
<dbReference type="InterPro" id="IPR048255">
    <property type="entry name" value="IML1_N"/>
</dbReference>
<dbReference type="KEGG" id="tad:TRIADDRAFT_58356"/>
<dbReference type="AlphaFoldDB" id="B3S1V9"/>
<name>B3S1V9_TRIAD</name>
<dbReference type="InterPro" id="IPR027244">
    <property type="entry name" value="IML1"/>
</dbReference>
<dbReference type="PROSITE" id="PS50186">
    <property type="entry name" value="DEP"/>
    <property type="match status" value="1"/>
</dbReference>
<dbReference type="eggNOG" id="KOG3572">
    <property type="taxonomic scope" value="Eukaryota"/>
</dbReference>
<dbReference type="GO" id="GO:0035556">
    <property type="term" value="P:intracellular signal transduction"/>
    <property type="evidence" value="ECO:0007669"/>
    <property type="project" value="InterPro"/>
</dbReference>
<evidence type="ECO:0000256" key="1">
    <source>
        <dbReference type="SAM" id="MobiDB-lite"/>
    </source>
</evidence>
<evidence type="ECO:0000259" key="2">
    <source>
        <dbReference type="PROSITE" id="PS50186"/>
    </source>
</evidence>
<dbReference type="GO" id="GO:0010508">
    <property type="term" value="P:positive regulation of autophagy"/>
    <property type="evidence" value="ECO:0000318"/>
    <property type="project" value="GO_Central"/>
</dbReference>
<organism evidence="3 4">
    <name type="scientific">Trichoplax adhaerens</name>
    <name type="common">Trichoplax reptans</name>
    <dbReference type="NCBI Taxonomy" id="10228"/>
    <lineage>
        <taxon>Eukaryota</taxon>
        <taxon>Metazoa</taxon>
        <taxon>Placozoa</taxon>
        <taxon>Uniplacotomia</taxon>
        <taxon>Trichoplacea</taxon>
        <taxon>Trichoplacidae</taxon>
        <taxon>Trichoplax</taxon>
    </lineage>
</organism>
<accession>B3S1V9</accession>
<feature type="region of interest" description="Disordered" evidence="1">
    <location>
        <begin position="846"/>
        <end position="872"/>
    </location>
</feature>
<dbReference type="STRING" id="10228.B3S1V9"/>
<dbReference type="GeneID" id="6755383"/>
<sequence>MKDTLNEYKARVHQENYSDGQLILNSKDFPDVVLGDVFKICLPSAAQCIDTQKRCIDYTRTYCSCTREKCISLQVKSITNDIPKGTVSIHKNAASVLGITAYQTVLLKLLDKQEIELYAIELAFKDQYIGRRDMWCLKEALRDRCVYYGGKLEHDCIRYLATEKNLFIASSLAISQYIIIRCQIDKLWFRNSDRIIAGNSGYISKNTKVNSCDHDVTIVLFSRTIYNLEAFESGNVSATKETSPSYEDFYRVVTLSERRNDWSTIIIQLKRYFGEYLCHVNVTTPEGSSKDGNINSSYSQGNCLEAMNLALNLLEKHYIDRNFDRTGQCITVITAGPGIIEIKYAEDKYEVPDDWINLSGYVSKTQLELRKKSSRYYVPRIKFSSSFFDALKNSRRATPAEQILKIFESDDRGDDFDWGNLLLENMERQSDDGDSIKESKDTTNHLNVKDDDRSVSNEDDDDSENIKIFYPSLMKNRGHCYSRWNDVVLQSPVVSKADNQNDDKGYELPSCIFPSKTIALAALKHMNERDSTLAEDVQQPEDHEVIDENTKNVEEYFNHYIQEFTESASEGINGLKSNHGVAYYYVNPKREPENKRTIYATDSDTFWDFYERVDWRSLTAPACLPLTNREYPSREDILKEYSATHEVRQSDGFSESEIEGLFQVMVLQRISQGFQVYYPIKDNKELSKPFLSSEQLQVDIKQTMVELKSGELRDLDWQSIDNYVMGKIDRSHEFLNELVKFWQLRFALLPVHSSVTSSKATILNYLHIMVPEKSTEMKSLTCVYSERLKEIFLLEQFLKFAENLNRCRRSSHRQSLSKPSQLKAFKAFVDPDESITSGTIYSDADKSMETRKENISGEEGARSTSDNSSKTISSNEVVQLMQDISAGLPFLDKQRDIPNKTFVSATFVGWVIESIDSVHTITDALALGQRLLDEKLIIKITNSRKNQFIFGYHVYCIASSNETVTEFSDRWVEIEIYGMKNVMPSQESEHLQYRCLQIEVDHKKQLDKNFQEWFTVNYSTNYKPRCAYRFEVRWLISSATDVNETIQDWGRRARAAGFLLTPVPYCPFPTSNSVHPFYSPAEIDIDLSWLVNDDAKEEGKNTTVGKFRRFVKLVMDRLEFIIDPGVEIIENEQLLFIHSSGAALVKYRIRSKEEQINKLCDTTNLKEAQVDFLWSQNYMLPKRSSSTSDNQQDKLLPDFQKFWTNSDNKLKEWWKNFIEAE</sequence>
<dbReference type="Gene3D" id="1.10.10.10">
    <property type="entry name" value="Winged helix-like DNA-binding domain superfamily/Winged helix DNA-binding domain"/>
    <property type="match status" value="1"/>
</dbReference>
<dbReference type="GO" id="GO:0005765">
    <property type="term" value="C:lysosomal membrane"/>
    <property type="evidence" value="ECO:0000318"/>
    <property type="project" value="GO_Central"/>
</dbReference>
<dbReference type="GO" id="GO:0005096">
    <property type="term" value="F:GTPase activator activity"/>
    <property type="evidence" value="ECO:0007669"/>
    <property type="project" value="InterPro"/>
</dbReference>
<dbReference type="Proteomes" id="UP000009022">
    <property type="component" value="Unassembled WGS sequence"/>
</dbReference>
<gene>
    <name evidence="3" type="ORF">TRIADDRAFT_58356</name>
</gene>